<protein>
    <submittedName>
        <fullName evidence="1">Uncharacterized protein</fullName>
    </submittedName>
</protein>
<dbReference type="SUPFAM" id="SSF49785">
    <property type="entry name" value="Galactose-binding domain-like"/>
    <property type="match status" value="1"/>
</dbReference>
<accession>A0ABY3SPH2</accession>
<dbReference type="Gene3D" id="2.60.120.260">
    <property type="entry name" value="Galactose-binding domain-like"/>
    <property type="match status" value="1"/>
</dbReference>
<gene>
    <name evidence="1" type="ORF">L0M14_11165</name>
</gene>
<dbReference type="EMBL" id="CP090978">
    <property type="protein sequence ID" value="UJF35599.1"/>
    <property type="molecule type" value="Genomic_DNA"/>
</dbReference>
<organism evidence="1 2">
    <name type="scientific">Paenibacillus hexagrammi</name>
    <dbReference type="NCBI Taxonomy" id="2908839"/>
    <lineage>
        <taxon>Bacteria</taxon>
        <taxon>Bacillati</taxon>
        <taxon>Bacillota</taxon>
        <taxon>Bacilli</taxon>
        <taxon>Bacillales</taxon>
        <taxon>Paenibacillaceae</taxon>
        <taxon>Paenibacillus</taxon>
    </lineage>
</organism>
<sequence>MLGVNLRSQHLALYSIKGCRKRDYPPVFNYNTSWWKYNFIVEDYFARLSSVLTEGRPVRDVLVLHPSSTAWSMVGTGPYGFPARGKDRDVSHTNSFGHAFNTFLGKLLRAHYDFDLGDETIMAETGDVQDGLIAVNLAKYKVVVIPRIRTMLESTYWLLLRFLNSGGCAVAVGHRASMIEGRPSNLVAGLYDHSNMTVVENDDEVAAALERILPRCVSLTDMDARECPEMLYMLRDMGEKQALFIVNNDREDEHRVHIALALPNDGHMEEWSALTGEVKEVSTSFTDGLVQFEDVFGPADSKLYIWHKDRPAQSRIADAEHRPAKDQVTKKMLELGPIRKFTRTKPNVLTLDTCSFAMEDSAWSDEMEVWQAVRAIREMLNMRQIYANGIEQRYKWIHEPHPQDGRQIVFRFSFQVSDEPKEPMYLIMESAKDFEIHLNGEPVPNRSEGWFLDRSFDQVQLRGIKKGINILTLTCQYRNCMEVEDIYLTGNFGVDAGRMITAEPQTLGFGDWCLQGYPHYCGSMIYHFDVQVEPEADSRIVLELGDYSAVTVEVRVNDRTAGHVPWRAANRLDVTPFMCDGRNRIDIEVMGSPRNMLGPFHQKAGDTSTTSWASFRKEGMDHTPAYQLRPYGLFGPIQLYTEKGKGG</sequence>
<evidence type="ECO:0000313" key="2">
    <source>
        <dbReference type="Proteomes" id="UP001649230"/>
    </source>
</evidence>
<dbReference type="Proteomes" id="UP001649230">
    <property type="component" value="Chromosome"/>
</dbReference>
<proteinExistence type="predicted"/>
<dbReference type="RefSeq" id="WP_235122160.1">
    <property type="nucleotide sequence ID" value="NZ_CP090978.1"/>
</dbReference>
<dbReference type="InterPro" id="IPR053161">
    <property type="entry name" value="Ulvan_degrading_GH"/>
</dbReference>
<keyword evidence="2" id="KW-1185">Reference proteome</keyword>
<dbReference type="PANTHER" id="PTHR36848">
    <property type="entry name" value="DNA-BINDING PROTEIN (PUTATIVE SECRETED PROTEIN)-RELATED"/>
    <property type="match status" value="1"/>
</dbReference>
<evidence type="ECO:0000313" key="1">
    <source>
        <dbReference type="EMBL" id="UJF35599.1"/>
    </source>
</evidence>
<dbReference type="PANTHER" id="PTHR36848:SF2">
    <property type="entry name" value="SECRETED PROTEIN"/>
    <property type="match status" value="1"/>
</dbReference>
<name>A0ABY3SPH2_9BACL</name>
<dbReference type="InterPro" id="IPR008979">
    <property type="entry name" value="Galactose-bd-like_sf"/>
</dbReference>
<reference evidence="1 2" key="1">
    <citation type="journal article" date="2024" name="Int. J. Syst. Evol. Microbiol.">
        <title>Paenibacillus hexagrammi sp. nov., a novel bacterium isolated from the gut content of Hexagrammos agrammus.</title>
        <authorList>
            <person name="Jung H.K."/>
            <person name="Kim D.G."/>
            <person name="Zin H."/>
            <person name="Park J."/>
            <person name="Jung H."/>
            <person name="Kim Y.O."/>
            <person name="Kong H.J."/>
            <person name="Kim J.W."/>
            <person name="Kim Y.S."/>
        </authorList>
    </citation>
    <scope>NUCLEOTIDE SEQUENCE [LARGE SCALE GENOMIC DNA]</scope>
    <source>
        <strain evidence="1 2">YPD9-1</strain>
    </source>
</reference>